<evidence type="ECO:0000259" key="1">
    <source>
        <dbReference type="Pfam" id="PF12146"/>
    </source>
</evidence>
<dbReference type="AlphaFoldDB" id="A0A7S4D485"/>
<organism evidence="2">
    <name type="scientific">Heterosigma akashiwo</name>
    <name type="common">Chromophytic alga</name>
    <name type="synonym">Heterosigma carterae</name>
    <dbReference type="NCBI Taxonomy" id="2829"/>
    <lineage>
        <taxon>Eukaryota</taxon>
        <taxon>Sar</taxon>
        <taxon>Stramenopiles</taxon>
        <taxon>Ochrophyta</taxon>
        <taxon>Raphidophyceae</taxon>
        <taxon>Chattonellales</taxon>
        <taxon>Chattonellaceae</taxon>
        <taxon>Heterosigma</taxon>
    </lineage>
</organism>
<protein>
    <recommendedName>
        <fullName evidence="1">Serine aminopeptidase S33 domain-containing protein</fullName>
    </recommendedName>
</protein>
<dbReference type="Gene3D" id="3.40.50.1820">
    <property type="entry name" value="alpha/beta hydrolase"/>
    <property type="match status" value="1"/>
</dbReference>
<dbReference type="PANTHER" id="PTHR12277:SF81">
    <property type="entry name" value="PROTEIN ABHD13"/>
    <property type="match status" value="1"/>
</dbReference>
<gene>
    <name evidence="2" type="ORF">HAKA00212_LOCUS6678</name>
</gene>
<accession>A0A7S4D485</accession>
<dbReference type="Pfam" id="PF12146">
    <property type="entry name" value="Hydrolase_4"/>
    <property type="match status" value="1"/>
</dbReference>
<dbReference type="InterPro" id="IPR029058">
    <property type="entry name" value="AB_hydrolase_fold"/>
</dbReference>
<dbReference type="EMBL" id="HBIU01014397">
    <property type="protein sequence ID" value="CAE0627999.1"/>
    <property type="molecule type" value="Transcribed_RNA"/>
</dbReference>
<feature type="domain" description="Serine aminopeptidase S33" evidence="1">
    <location>
        <begin position="45"/>
        <end position="155"/>
    </location>
</feature>
<dbReference type="PANTHER" id="PTHR12277">
    <property type="entry name" value="ALPHA/BETA HYDROLASE DOMAIN-CONTAINING PROTEIN"/>
    <property type="match status" value="1"/>
</dbReference>
<dbReference type="InterPro" id="IPR022742">
    <property type="entry name" value="Hydrolase_4"/>
</dbReference>
<sequence>MGALISGLVFQPPPQTFIQAHKHFWLQTRTNNRIPAFYIDRNASLTILFSHGNAEDLGMIYDWFYDFSRQLNVNVMAYDYTGYGKSSGAGPAEENCYADVEAAYRRLVEVHHMQPKQIILYGRSLGSGPTCHLARKLAKEGTQLGGIILQSPLLSAYRVAFNFRFTMPGDMFPNIDKMPDIECPVFIIHGTRDEVVPFWHGQELFLACKTKWRAKPFWVDGAGHNNIEALLRDDGSFFERINEFLDEWCGRQAAMKKGGKRSLLS</sequence>
<reference evidence="2" key="1">
    <citation type="submission" date="2021-01" db="EMBL/GenBank/DDBJ databases">
        <authorList>
            <person name="Corre E."/>
            <person name="Pelletier E."/>
            <person name="Niang G."/>
            <person name="Scheremetjew M."/>
            <person name="Finn R."/>
            <person name="Kale V."/>
            <person name="Holt S."/>
            <person name="Cochrane G."/>
            <person name="Meng A."/>
            <person name="Brown T."/>
            <person name="Cohen L."/>
        </authorList>
    </citation>
    <scope>NUCLEOTIDE SEQUENCE</scope>
    <source>
        <strain evidence="2">CCMP3107</strain>
    </source>
</reference>
<name>A0A7S4D485_HETAK</name>
<evidence type="ECO:0000313" key="2">
    <source>
        <dbReference type="EMBL" id="CAE0627999.1"/>
    </source>
</evidence>
<proteinExistence type="predicted"/>
<dbReference type="SUPFAM" id="SSF53474">
    <property type="entry name" value="alpha/beta-Hydrolases"/>
    <property type="match status" value="1"/>
</dbReference>